<feature type="compositionally biased region" description="Polar residues" evidence="1">
    <location>
        <begin position="34"/>
        <end position="58"/>
    </location>
</feature>
<dbReference type="RefSeq" id="WP_160633098.1">
    <property type="nucleotide sequence ID" value="NZ_WWNE01000006.1"/>
</dbReference>
<keyword evidence="3" id="KW-1185">Reference proteome</keyword>
<sequence>MKEKQSDKKTFDDNENHNEDKSNLKEWKAPKLQVENTNNTLGGTLSCNSPGDDSWYTS</sequence>
<reference evidence="2 3" key="1">
    <citation type="submission" date="2019-12" db="EMBL/GenBank/DDBJ databases">
        <authorList>
            <person name="Zhao J."/>
        </authorList>
    </citation>
    <scope>NUCLEOTIDE SEQUENCE [LARGE SCALE GENOMIC DNA]</scope>
    <source>
        <strain evidence="2 3">S-15</strain>
    </source>
</reference>
<evidence type="ECO:0000313" key="2">
    <source>
        <dbReference type="EMBL" id="NBG66156.1"/>
    </source>
</evidence>
<accession>A0A6N9NHJ6</accession>
<comment type="caution">
    <text evidence="2">The sequence shown here is derived from an EMBL/GenBank/DDBJ whole genome shotgun (WGS) entry which is preliminary data.</text>
</comment>
<dbReference type="EMBL" id="WWNE01000006">
    <property type="protein sequence ID" value="NBG66156.1"/>
    <property type="molecule type" value="Genomic_DNA"/>
</dbReference>
<evidence type="ECO:0000256" key="1">
    <source>
        <dbReference type="SAM" id="MobiDB-lite"/>
    </source>
</evidence>
<gene>
    <name evidence="2" type="ORF">GQN54_08490</name>
</gene>
<organism evidence="2 3">
    <name type="scientific">Acidiluteibacter ferrifornacis</name>
    <dbReference type="NCBI Taxonomy" id="2692424"/>
    <lineage>
        <taxon>Bacteria</taxon>
        <taxon>Pseudomonadati</taxon>
        <taxon>Bacteroidota</taxon>
        <taxon>Flavobacteriia</taxon>
        <taxon>Flavobacteriales</taxon>
        <taxon>Cryomorphaceae</taxon>
        <taxon>Acidiluteibacter</taxon>
    </lineage>
</organism>
<protein>
    <submittedName>
        <fullName evidence="2">Uncharacterized protein</fullName>
    </submittedName>
</protein>
<proteinExistence type="predicted"/>
<name>A0A6N9NHJ6_9FLAO</name>
<feature type="region of interest" description="Disordered" evidence="1">
    <location>
        <begin position="1"/>
        <end position="58"/>
    </location>
</feature>
<evidence type="ECO:0000313" key="3">
    <source>
        <dbReference type="Proteomes" id="UP000470771"/>
    </source>
</evidence>
<feature type="compositionally biased region" description="Basic and acidic residues" evidence="1">
    <location>
        <begin position="1"/>
        <end position="29"/>
    </location>
</feature>
<dbReference type="Proteomes" id="UP000470771">
    <property type="component" value="Unassembled WGS sequence"/>
</dbReference>
<dbReference type="AlphaFoldDB" id="A0A6N9NHJ6"/>